<dbReference type="EMBL" id="CP008743">
    <property type="protein sequence ID" value="ARN84424.1"/>
    <property type="molecule type" value="Genomic_DNA"/>
</dbReference>
<keyword evidence="4 6" id="KW-1133">Transmembrane helix</keyword>
<dbReference type="OrthoDB" id="9793824at2"/>
<keyword evidence="9" id="KW-1185">Reference proteome</keyword>
<organism evidence="8 9">
    <name type="scientific">Candidatus Nucleicultrix amoebiphila FS5</name>
    <dbReference type="NCBI Taxonomy" id="1414854"/>
    <lineage>
        <taxon>Bacteria</taxon>
        <taxon>Pseudomonadati</taxon>
        <taxon>Pseudomonadota</taxon>
        <taxon>Alphaproteobacteria</taxon>
        <taxon>Holosporales</taxon>
        <taxon>Candidatus Nucleicultricaceae</taxon>
        <taxon>Candidatus Nucleicultrix</taxon>
    </lineage>
</organism>
<dbReference type="InterPro" id="IPR010432">
    <property type="entry name" value="RDD"/>
</dbReference>
<feature type="transmembrane region" description="Helical" evidence="6">
    <location>
        <begin position="44"/>
        <end position="66"/>
    </location>
</feature>
<reference evidence="8 9" key="1">
    <citation type="submission" date="2014-06" db="EMBL/GenBank/DDBJ databases">
        <title>The genome of the endonuclear symbiont Nucleicultrix amoebiphila.</title>
        <authorList>
            <person name="Schulz F."/>
            <person name="Horn M."/>
        </authorList>
    </citation>
    <scope>NUCLEOTIDE SEQUENCE [LARGE SCALE GENOMIC DNA]</scope>
    <source>
        <strain evidence="8 9">FS5</strain>
    </source>
</reference>
<keyword evidence="5 6" id="KW-0472">Membrane</keyword>
<protein>
    <recommendedName>
        <fullName evidence="7">RDD domain-containing protein</fullName>
    </recommendedName>
</protein>
<dbReference type="STRING" id="1414854.GQ61_02790"/>
<evidence type="ECO:0000256" key="3">
    <source>
        <dbReference type="ARBA" id="ARBA00022692"/>
    </source>
</evidence>
<comment type="subcellular location">
    <subcellularLocation>
        <location evidence="1">Cell membrane</location>
        <topology evidence="1">Multi-pass membrane protein</topology>
    </subcellularLocation>
</comment>
<sequence>MKKKVAAKAKKTVAKKAVRASVKSATVVAAKRAAVVYAGFWRRLIAFVLDIALFKILTLWMTIQILDNLFKCMATGGPVFSHCSQELGLFVVQYFALLALYFCFQLSSQYQATFGMRALGLKITDLKGQKITFLKAFGRFFMMFILLILFPLLVLAFLPVLFTKKRQALYDVLTDTIVVKS</sequence>
<evidence type="ECO:0000313" key="9">
    <source>
        <dbReference type="Proteomes" id="UP000237351"/>
    </source>
</evidence>
<proteinExistence type="predicted"/>
<dbReference type="GO" id="GO:0005886">
    <property type="term" value="C:plasma membrane"/>
    <property type="evidence" value="ECO:0007669"/>
    <property type="project" value="UniProtKB-SubCell"/>
</dbReference>
<accession>A0A1W6N3G7</accession>
<dbReference type="KEGG" id="naf:GQ61_02790"/>
<dbReference type="PANTHER" id="PTHR36115">
    <property type="entry name" value="PROLINE-RICH ANTIGEN HOMOLOG-RELATED"/>
    <property type="match status" value="1"/>
</dbReference>
<dbReference type="AlphaFoldDB" id="A0A1W6N3G7"/>
<evidence type="ECO:0000259" key="7">
    <source>
        <dbReference type="Pfam" id="PF06271"/>
    </source>
</evidence>
<dbReference type="RefSeq" id="WP_085783818.1">
    <property type="nucleotide sequence ID" value="NZ_CP008743.1"/>
</dbReference>
<feature type="domain" description="RDD" evidence="7">
    <location>
        <begin position="37"/>
        <end position="174"/>
    </location>
</feature>
<dbReference type="Proteomes" id="UP000237351">
    <property type="component" value="Chromosome"/>
</dbReference>
<evidence type="ECO:0000313" key="8">
    <source>
        <dbReference type="EMBL" id="ARN84424.1"/>
    </source>
</evidence>
<name>A0A1W6N3G7_9PROT</name>
<dbReference type="Pfam" id="PF06271">
    <property type="entry name" value="RDD"/>
    <property type="match status" value="1"/>
</dbReference>
<evidence type="ECO:0000256" key="4">
    <source>
        <dbReference type="ARBA" id="ARBA00022989"/>
    </source>
</evidence>
<evidence type="ECO:0000256" key="1">
    <source>
        <dbReference type="ARBA" id="ARBA00004651"/>
    </source>
</evidence>
<keyword evidence="2" id="KW-1003">Cell membrane</keyword>
<gene>
    <name evidence="8" type="ORF">GQ61_02790</name>
</gene>
<dbReference type="InterPro" id="IPR051791">
    <property type="entry name" value="Pra-immunoreactive"/>
</dbReference>
<feature type="transmembrane region" description="Helical" evidence="6">
    <location>
        <begin position="140"/>
        <end position="162"/>
    </location>
</feature>
<evidence type="ECO:0000256" key="6">
    <source>
        <dbReference type="SAM" id="Phobius"/>
    </source>
</evidence>
<keyword evidence="3 6" id="KW-0812">Transmembrane</keyword>
<evidence type="ECO:0000256" key="5">
    <source>
        <dbReference type="ARBA" id="ARBA00023136"/>
    </source>
</evidence>
<evidence type="ECO:0000256" key="2">
    <source>
        <dbReference type="ARBA" id="ARBA00022475"/>
    </source>
</evidence>
<feature type="transmembrane region" description="Helical" evidence="6">
    <location>
        <begin position="87"/>
        <end position="107"/>
    </location>
</feature>